<evidence type="ECO:0000313" key="7">
    <source>
        <dbReference type="Proteomes" id="UP000077245"/>
    </source>
</evidence>
<comment type="similarity">
    <text evidence="3">Belongs to the archaeal IMP cyclohydrolase family.</text>
</comment>
<gene>
    <name evidence="3" type="primary">purO</name>
    <name evidence="6" type="ORF">MBCUR_13740</name>
</gene>
<comment type="catalytic activity">
    <reaction evidence="3">
        <text>IMP + H2O = 5-formamido-1-(5-phospho-D-ribosyl)imidazole-4-carboxamide</text>
        <dbReference type="Rhea" id="RHEA:18445"/>
        <dbReference type="ChEBI" id="CHEBI:15377"/>
        <dbReference type="ChEBI" id="CHEBI:58053"/>
        <dbReference type="ChEBI" id="CHEBI:58467"/>
        <dbReference type="EC" id="3.5.4.10"/>
    </reaction>
</comment>
<dbReference type="Proteomes" id="UP000077245">
    <property type="component" value="Unassembled WGS sequence"/>
</dbReference>
<accession>A0A166C659</accession>
<feature type="domain" description="Inosine monophosphate cyclohydrolase-like" evidence="5">
    <location>
        <begin position="3"/>
        <end position="200"/>
    </location>
</feature>
<comment type="function">
    <text evidence="3">Catalyzes the cyclization of 5-formylamidoimidazole-4-carboxamide ribonucleotide to IMP.</text>
</comment>
<dbReference type="Gene3D" id="3.60.20.20">
    <property type="entry name" value="Inosine monophosphate cyclohydrolase-like"/>
    <property type="match status" value="1"/>
</dbReference>
<dbReference type="Pfam" id="PF07826">
    <property type="entry name" value="IMP_cyclohyd"/>
    <property type="match status" value="1"/>
</dbReference>
<evidence type="ECO:0000313" key="6">
    <source>
        <dbReference type="EMBL" id="KZX11557.1"/>
    </source>
</evidence>
<evidence type="ECO:0000256" key="3">
    <source>
        <dbReference type="HAMAP-Rule" id="MF_00705"/>
    </source>
</evidence>
<keyword evidence="7" id="KW-1185">Reference proteome</keyword>
<dbReference type="InterPro" id="IPR036795">
    <property type="entry name" value="IMP_cyclohydrolase-like_sf"/>
</dbReference>
<dbReference type="NCBIfam" id="NF003167">
    <property type="entry name" value="PRK04151.1"/>
    <property type="match status" value="1"/>
</dbReference>
<keyword evidence="1 3" id="KW-0658">Purine biosynthesis</keyword>
<dbReference type="InterPro" id="IPR010191">
    <property type="entry name" value="IMP_cyclohydrolase"/>
</dbReference>
<dbReference type="HAMAP" id="MF_00705">
    <property type="entry name" value="IMP_cyclohydrol"/>
    <property type="match status" value="1"/>
</dbReference>
<evidence type="ECO:0000256" key="4">
    <source>
        <dbReference type="NCBIfam" id="TIGR01922"/>
    </source>
</evidence>
<dbReference type="InterPro" id="IPR020600">
    <property type="entry name" value="IMP_cyclohydrolase-like"/>
</dbReference>
<proteinExistence type="inferred from homology"/>
<dbReference type="GO" id="GO:0003937">
    <property type="term" value="F:IMP cyclohydrolase activity"/>
    <property type="evidence" value="ECO:0007669"/>
    <property type="project" value="UniProtKB-UniRule"/>
</dbReference>
<name>A0A166C659_9EURY</name>
<dbReference type="GO" id="GO:0006189">
    <property type="term" value="P:'de novo' IMP biosynthetic process"/>
    <property type="evidence" value="ECO:0007669"/>
    <property type="project" value="UniProtKB-UniRule"/>
</dbReference>
<evidence type="ECO:0000256" key="2">
    <source>
        <dbReference type="ARBA" id="ARBA00022801"/>
    </source>
</evidence>
<dbReference type="EMBL" id="LWMV01000184">
    <property type="protein sequence ID" value="KZX11557.1"/>
    <property type="molecule type" value="Genomic_DNA"/>
</dbReference>
<dbReference type="PATRIC" id="fig|49547.3.peg.1468"/>
<comment type="pathway">
    <text evidence="3">Purine metabolism; IMP biosynthesis via de novo pathway; IMP from 5-formamido-1-(5-phospho-D-ribosyl)imidazole-4-carboxamide: step 1/1.</text>
</comment>
<protein>
    <recommendedName>
        <fullName evidence="3 4">IMP cyclohydrolase</fullName>
        <ecNumber evidence="3 4">3.5.4.10</ecNumber>
    </recommendedName>
    <alternativeName>
        <fullName evidence="3">IMP synthase</fullName>
    </alternativeName>
    <alternativeName>
        <fullName evidence="3">Inosinicase</fullName>
    </alternativeName>
</protein>
<dbReference type="AlphaFoldDB" id="A0A166C659"/>
<evidence type="ECO:0000256" key="1">
    <source>
        <dbReference type="ARBA" id="ARBA00022755"/>
    </source>
</evidence>
<organism evidence="6 7">
    <name type="scientific">Methanobrevibacter curvatus</name>
    <dbReference type="NCBI Taxonomy" id="49547"/>
    <lineage>
        <taxon>Archaea</taxon>
        <taxon>Methanobacteriati</taxon>
        <taxon>Methanobacteriota</taxon>
        <taxon>Methanomada group</taxon>
        <taxon>Methanobacteria</taxon>
        <taxon>Methanobacteriales</taxon>
        <taxon>Methanobacteriaceae</taxon>
        <taxon>Methanobrevibacter</taxon>
    </lineage>
</organism>
<comment type="caution">
    <text evidence="6">The sequence shown here is derived from an EMBL/GenBank/DDBJ whole genome shotgun (WGS) entry which is preliminary data.</text>
</comment>
<sequence length="209" mass="23347">MLYLGRILSIGKNQDNNPFVAYRVSSRSFPNRIAKEFEHSAAIIPKEGYEKDIFENPYIAYNCLKVVGGTAIITNGSHTDVISDKIAVGMNIKDALTLSLLAMDYEKDDYNTPRIAAVVKPENSKGEYEAYVGIVTHEKILVERLKNDEAVYISTYECQSPEKVEFNASNSTETAEFIINKGKFEEFTNPVASVGAVFNKKWTIASKNL</sequence>
<evidence type="ECO:0000259" key="5">
    <source>
        <dbReference type="Pfam" id="PF07826"/>
    </source>
</evidence>
<dbReference type="SUPFAM" id="SSF75569">
    <property type="entry name" value="Archaeal IMP cyclohydrolase PurO"/>
    <property type="match status" value="1"/>
</dbReference>
<reference evidence="6 7" key="1">
    <citation type="submission" date="2016-04" db="EMBL/GenBank/DDBJ databases">
        <title>Genome sequence of Methanobrevibacter curvatus DSM 11111.</title>
        <authorList>
            <person name="Poehlein A."/>
            <person name="Seedorf H."/>
            <person name="Daniel R."/>
        </authorList>
    </citation>
    <scope>NUCLEOTIDE SEQUENCE [LARGE SCALE GENOMIC DNA]</scope>
    <source>
        <strain evidence="6 7">DSM 11111</strain>
    </source>
</reference>
<dbReference type="UniPathway" id="UPA00074">
    <property type="reaction ID" value="UER00135"/>
</dbReference>
<dbReference type="STRING" id="49547.MBCUR_13740"/>
<dbReference type="PIRSF" id="PIRSF004866">
    <property type="entry name" value="IMP_cclhdr_arch"/>
    <property type="match status" value="1"/>
</dbReference>
<dbReference type="EC" id="3.5.4.10" evidence="3 4"/>
<keyword evidence="2 3" id="KW-0378">Hydrolase</keyword>
<dbReference type="NCBIfam" id="TIGR01922">
    <property type="entry name" value="purO_arch"/>
    <property type="match status" value="1"/>
</dbReference>